<feature type="region of interest" description="Disordered" evidence="1">
    <location>
        <begin position="1"/>
        <end position="74"/>
    </location>
</feature>
<reference evidence="2 3" key="2">
    <citation type="journal article" date="2019" name="G3 (Bethesda)">
        <title>Hybrid Assembly of the Genome of the Entomopathogenic Nematode Steinernema carpocapsae Identifies the X-Chromosome.</title>
        <authorList>
            <person name="Serra L."/>
            <person name="Macchietto M."/>
            <person name="Macias-Munoz A."/>
            <person name="McGill C.J."/>
            <person name="Rodriguez I.M."/>
            <person name="Rodriguez B."/>
            <person name="Murad R."/>
            <person name="Mortazavi A."/>
        </authorList>
    </citation>
    <scope>NUCLEOTIDE SEQUENCE [LARGE SCALE GENOMIC DNA]</scope>
    <source>
        <strain evidence="2 3">ALL</strain>
    </source>
</reference>
<dbReference type="EMBL" id="AZBU02000002">
    <property type="protein sequence ID" value="TKR94423.1"/>
    <property type="molecule type" value="Genomic_DNA"/>
</dbReference>
<name>A0A4U5PDT4_STECR</name>
<proteinExistence type="predicted"/>
<reference evidence="2 3" key="1">
    <citation type="journal article" date="2015" name="Genome Biol.">
        <title>Comparative genomics of Steinernema reveals deeply conserved gene regulatory networks.</title>
        <authorList>
            <person name="Dillman A.R."/>
            <person name="Macchietto M."/>
            <person name="Porter C.F."/>
            <person name="Rogers A."/>
            <person name="Williams B."/>
            <person name="Antoshechkin I."/>
            <person name="Lee M.M."/>
            <person name="Goodwin Z."/>
            <person name="Lu X."/>
            <person name="Lewis E.E."/>
            <person name="Goodrich-Blair H."/>
            <person name="Stock S.P."/>
            <person name="Adams B.J."/>
            <person name="Sternberg P.W."/>
            <person name="Mortazavi A."/>
        </authorList>
    </citation>
    <scope>NUCLEOTIDE SEQUENCE [LARGE SCALE GENOMIC DNA]</scope>
    <source>
        <strain evidence="2 3">ALL</strain>
    </source>
</reference>
<sequence>MTQIELVRAHARTHTSKVKKSENKPADASSGKQNSPGKRGQRWWVDDTSPLATGERFPRVDGRTDSVTSTSDLT</sequence>
<dbReference type="Proteomes" id="UP000298663">
    <property type="component" value="Unassembled WGS sequence"/>
</dbReference>
<accession>A0A4U5PDT4</accession>
<evidence type="ECO:0000313" key="2">
    <source>
        <dbReference type="EMBL" id="TKR94423.1"/>
    </source>
</evidence>
<dbReference type="AlphaFoldDB" id="A0A4U5PDT4"/>
<feature type="compositionally biased region" description="Basic residues" evidence="1">
    <location>
        <begin position="9"/>
        <end position="18"/>
    </location>
</feature>
<organism evidence="2 3">
    <name type="scientific">Steinernema carpocapsae</name>
    <name type="common">Entomopathogenic nematode</name>
    <dbReference type="NCBI Taxonomy" id="34508"/>
    <lineage>
        <taxon>Eukaryota</taxon>
        <taxon>Metazoa</taxon>
        <taxon>Ecdysozoa</taxon>
        <taxon>Nematoda</taxon>
        <taxon>Chromadorea</taxon>
        <taxon>Rhabditida</taxon>
        <taxon>Tylenchina</taxon>
        <taxon>Panagrolaimomorpha</taxon>
        <taxon>Strongyloidoidea</taxon>
        <taxon>Steinernematidae</taxon>
        <taxon>Steinernema</taxon>
    </lineage>
</organism>
<evidence type="ECO:0000256" key="1">
    <source>
        <dbReference type="SAM" id="MobiDB-lite"/>
    </source>
</evidence>
<evidence type="ECO:0000313" key="3">
    <source>
        <dbReference type="Proteomes" id="UP000298663"/>
    </source>
</evidence>
<comment type="caution">
    <text evidence="2">The sequence shown here is derived from an EMBL/GenBank/DDBJ whole genome shotgun (WGS) entry which is preliminary data.</text>
</comment>
<feature type="compositionally biased region" description="Polar residues" evidence="1">
    <location>
        <begin position="65"/>
        <end position="74"/>
    </location>
</feature>
<keyword evidence="3" id="KW-1185">Reference proteome</keyword>
<protein>
    <submittedName>
        <fullName evidence="2">Uncharacterized protein</fullName>
    </submittedName>
</protein>
<gene>
    <name evidence="2" type="ORF">L596_008704</name>
</gene>